<dbReference type="PANTHER" id="PTHR36874">
    <property type="entry name" value="EQUATORIN"/>
    <property type="match status" value="1"/>
</dbReference>
<dbReference type="GO" id="GO:0002079">
    <property type="term" value="C:inner acrosomal membrane"/>
    <property type="evidence" value="ECO:0007669"/>
    <property type="project" value="TreeGrafter"/>
</dbReference>
<feature type="region of interest" description="Disordered" evidence="1">
    <location>
        <begin position="18"/>
        <end position="59"/>
    </location>
</feature>
<dbReference type="Proteomes" id="UP000233160">
    <property type="component" value="Unassembled WGS sequence"/>
</dbReference>
<feature type="compositionally biased region" description="Basic and acidic residues" evidence="1">
    <location>
        <begin position="41"/>
        <end position="50"/>
    </location>
</feature>
<dbReference type="GO" id="GO:0006897">
    <property type="term" value="P:endocytosis"/>
    <property type="evidence" value="ECO:0007669"/>
    <property type="project" value="InterPro"/>
</dbReference>
<feature type="chain" id="PRO_5014475389" evidence="3">
    <location>
        <begin position="18"/>
        <end position="195"/>
    </location>
</feature>
<dbReference type="PANTHER" id="PTHR36874:SF1">
    <property type="entry name" value="EQUATORIN"/>
    <property type="match status" value="1"/>
</dbReference>
<dbReference type="AlphaFoldDB" id="A0A2K6EJ27"/>
<dbReference type="GeneTree" id="ENSGT00390000010786"/>
<dbReference type="GO" id="GO:0005886">
    <property type="term" value="C:plasma membrane"/>
    <property type="evidence" value="ECO:0007669"/>
    <property type="project" value="InterPro"/>
</dbReference>
<accession>A0A2K6EJ27</accession>
<dbReference type="GO" id="GO:0007342">
    <property type="term" value="P:fusion of sperm to egg plasma membrane involved in single fertilization"/>
    <property type="evidence" value="ECO:0007669"/>
    <property type="project" value="InterPro"/>
</dbReference>
<evidence type="ECO:0000256" key="3">
    <source>
        <dbReference type="SAM" id="SignalP"/>
    </source>
</evidence>
<feature type="signal peptide" evidence="3">
    <location>
        <begin position="1"/>
        <end position="17"/>
    </location>
</feature>
<dbReference type="InterPro" id="IPR029282">
    <property type="entry name" value="Eqtn/Afaf"/>
</dbReference>
<reference evidence="4" key="2">
    <citation type="submission" date="2025-09" db="UniProtKB">
        <authorList>
            <consortium name="Ensembl"/>
        </authorList>
    </citation>
    <scope>IDENTIFICATION</scope>
</reference>
<reference evidence="4" key="1">
    <citation type="submission" date="2025-08" db="UniProtKB">
        <authorList>
            <consortium name="Ensembl"/>
        </authorList>
    </citation>
    <scope>IDENTIFICATION</scope>
</reference>
<evidence type="ECO:0000256" key="1">
    <source>
        <dbReference type="SAM" id="MobiDB-lite"/>
    </source>
</evidence>
<dbReference type="Ensembl" id="ENSPCOT00000006076.1">
    <property type="protein sequence ID" value="ENSPCOP00000001722.1"/>
    <property type="gene ID" value="ENSPCOG00000005393.1"/>
</dbReference>
<keyword evidence="2" id="KW-1133">Transmembrane helix</keyword>
<dbReference type="Pfam" id="PF15339">
    <property type="entry name" value="Afaf"/>
    <property type="match status" value="1"/>
</dbReference>
<sequence>MSFILFILLSGVISSESSTLKPTNAALPSMMPLDEDEHNGEEEKHKDDAHSGAPANEKSGNYYRDIKQYVLTTQNPNGPDSEISVSATTDLRFALKNYKLLNATEKPTNEEETTQEPSHKNIQKSTPNVPAFWTMLAKAINGTVNMDDKDQLFHPIPELEDLKIKLMLGISLMTLILFVVLCAFCAATLYKLKQL</sequence>
<keyword evidence="2" id="KW-0812">Transmembrane</keyword>
<evidence type="ECO:0000256" key="2">
    <source>
        <dbReference type="SAM" id="Phobius"/>
    </source>
</evidence>
<gene>
    <name evidence="4" type="primary">EQTN</name>
</gene>
<dbReference type="GO" id="GO:0002081">
    <property type="term" value="C:outer acrosomal membrane"/>
    <property type="evidence" value="ECO:0007669"/>
    <property type="project" value="TreeGrafter"/>
</dbReference>
<dbReference type="GO" id="GO:0060478">
    <property type="term" value="P:acrosomal vesicle exocytosis"/>
    <property type="evidence" value="ECO:0007669"/>
    <property type="project" value="InterPro"/>
</dbReference>
<name>A0A2K6EJ27_PROCO</name>
<dbReference type="STRING" id="379532.ENSPCOP00000001722"/>
<feature type="region of interest" description="Disordered" evidence="1">
    <location>
        <begin position="104"/>
        <end position="125"/>
    </location>
</feature>
<organism evidence="4 5">
    <name type="scientific">Propithecus coquereli</name>
    <name type="common">Coquerel's sifaka</name>
    <name type="synonym">Propithecus verreauxi coquereli</name>
    <dbReference type="NCBI Taxonomy" id="379532"/>
    <lineage>
        <taxon>Eukaryota</taxon>
        <taxon>Metazoa</taxon>
        <taxon>Chordata</taxon>
        <taxon>Craniata</taxon>
        <taxon>Vertebrata</taxon>
        <taxon>Euteleostomi</taxon>
        <taxon>Mammalia</taxon>
        <taxon>Eutheria</taxon>
        <taxon>Euarchontoglires</taxon>
        <taxon>Primates</taxon>
        <taxon>Strepsirrhini</taxon>
        <taxon>Lemuriformes</taxon>
        <taxon>Indriidae</taxon>
        <taxon>Propithecus</taxon>
    </lineage>
</organism>
<proteinExistence type="predicted"/>
<feature type="transmembrane region" description="Helical" evidence="2">
    <location>
        <begin position="166"/>
        <end position="190"/>
    </location>
</feature>
<keyword evidence="5" id="KW-1185">Reference proteome</keyword>
<keyword evidence="2" id="KW-0472">Membrane</keyword>
<keyword evidence="3" id="KW-0732">Signal</keyword>
<evidence type="ECO:0000313" key="4">
    <source>
        <dbReference type="Ensembl" id="ENSPCOP00000001722.1"/>
    </source>
</evidence>
<evidence type="ECO:0000313" key="5">
    <source>
        <dbReference type="Proteomes" id="UP000233160"/>
    </source>
</evidence>
<protein>
    <submittedName>
        <fullName evidence="4">Equatorin</fullName>
    </submittedName>
</protein>
<dbReference type="OMA" id="MNDSSAG"/>